<protein>
    <submittedName>
        <fullName evidence="2">Uncharacterized protein</fullName>
    </submittedName>
</protein>
<accession>A0ABV5MCE1</accession>
<feature type="compositionally biased region" description="Basic and acidic residues" evidence="1">
    <location>
        <begin position="24"/>
        <end position="65"/>
    </location>
</feature>
<keyword evidence="3" id="KW-1185">Reference proteome</keyword>
<dbReference type="EMBL" id="JBHMCA010000047">
    <property type="protein sequence ID" value="MFB9446507.1"/>
    <property type="molecule type" value="Genomic_DNA"/>
</dbReference>
<organism evidence="2 3">
    <name type="scientific">Dactylosporangium vinaceum</name>
    <dbReference type="NCBI Taxonomy" id="53362"/>
    <lineage>
        <taxon>Bacteria</taxon>
        <taxon>Bacillati</taxon>
        <taxon>Actinomycetota</taxon>
        <taxon>Actinomycetes</taxon>
        <taxon>Micromonosporales</taxon>
        <taxon>Micromonosporaceae</taxon>
        <taxon>Dactylosporangium</taxon>
    </lineage>
</organism>
<comment type="caution">
    <text evidence="2">The sequence shown here is derived from an EMBL/GenBank/DDBJ whole genome shotgun (WGS) entry which is preliminary data.</text>
</comment>
<reference evidence="2 3" key="1">
    <citation type="submission" date="2024-09" db="EMBL/GenBank/DDBJ databases">
        <authorList>
            <person name="Sun Q."/>
            <person name="Mori K."/>
        </authorList>
    </citation>
    <scope>NUCLEOTIDE SEQUENCE [LARGE SCALE GENOMIC DNA]</scope>
    <source>
        <strain evidence="2 3">JCM 3307</strain>
    </source>
</reference>
<name>A0ABV5MCE1_9ACTN</name>
<feature type="region of interest" description="Disordered" evidence="1">
    <location>
        <begin position="1"/>
        <end position="156"/>
    </location>
</feature>
<evidence type="ECO:0000256" key="1">
    <source>
        <dbReference type="SAM" id="MobiDB-lite"/>
    </source>
</evidence>
<feature type="compositionally biased region" description="Basic and acidic residues" evidence="1">
    <location>
        <begin position="110"/>
        <end position="156"/>
    </location>
</feature>
<dbReference type="Proteomes" id="UP001589608">
    <property type="component" value="Unassembled WGS sequence"/>
</dbReference>
<gene>
    <name evidence="2" type="ORF">ACFFTR_25760</name>
</gene>
<evidence type="ECO:0000313" key="2">
    <source>
        <dbReference type="EMBL" id="MFB9446507.1"/>
    </source>
</evidence>
<proteinExistence type="predicted"/>
<dbReference type="RefSeq" id="WP_223092224.1">
    <property type="nucleotide sequence ID" value="NZ_CP061913.1"/>
</dbReference>
<feature type="region of interest" description="Disordered" evidence="1">
    <location>
        <begin position="181"/>
        <end position="234"/>
    </location>
</feature>
<sequence>MDGHWEWSEGGGDDADTADLNGDAGHDLHGGFEAEGFEAHGDYSTDFGGDEHGPGGHLDSGHAGDDLEEPLGTEHATAEYDESLHGHDDLGGHEDTGHDGTGDSGGDGGDGEHDVQLDDRHLDPGHDDTDSHETGSHDTGDPGRPDHDGGAEHHEAAFGADPDVDASADDPAWHDVQFPDELHLQDPPAPVDGFPWTDADVLGGPDHSLSAAFDPAVEPGTAEPAGLADYEHLDVPPGTDPWSLLLGSEDPATSSLATYWAPQ</sequence>
<feature type="compositionally biased region" description="Basic and acidic residues" evidence="1">
    <location>
        <begin position="76"/>
        <end position="101"/>
    </location>
</feature>
<evidence type="ECO:0000313" key="3">
    <source>
        <dbReference type="Proteomes" id="UP001589608"/>
    </source>
</evidence>